<keyword evidence="5 25" id="KW-0285">Flavoprotein</keyword>
<evidence type="ECO:0000256" key="6">
    <source>
        <dbReference type="ARBA" id="ARBA00022692"/>
    </source>
</evidence>
<keyword evidence="9" id="KW-0521">NADP</keyword>
<evidence type="ECO:0000256" key="22">
    <source>
        <dbReference type="ARBA" id="ARBA00048990"/>
    </source>
</evidence>
<evidence type="ECO:0000256" key="21">
    <source>
        <dbReference type="ARBA" id="ARBA00048989"/>
    </source>
</evidence>
<keyword evidence="12" id="KW-0443">Lipid metabolism</keyword>
<dbReference type="InterPro" id="IPR002257">
    <property type="entry name" value="Flavin_mOase_5"/>
</dbReference>
<comment type="catalytic activity">
    <reaction evidence="19">
        <text>hexan-3-one + NADPH + O2 + H(+) = ethyl butanoate + NADP(+) + H2O</text>
        <dbReference type="Rhea" id="RHEA:54844"/>
        <dbReference type="ChEBI" id="CHEBI:15377"/>
        <dbReference type="ChEBI" id="CHEBI:15378"/>
        <dbReference type="ChEBI" id="CHEBI:15379"/>
        <dbReference type="ChEBI" id="CHEBI:57783"/>
        <dbReference type="ChEBI" id="CHEBI:58349"/>
        <dbReference type="ChEBI" id="CHEBI:88764"/>
        <dbReference type="ChEBI" id="CHEBI:89891"/>
    </reaction>
    <physiologicalReaction direction="left-to-right" evidence="19">
        <dbReference type="Rhea" id="RHEA:54845"/>
    </physiologicalReaction>
</comment>
<dbReference type="PANTHER" id="PTHR23023">
    <property type="entry name" value="DIMETHYLANILINE MONOOXYGENASE"/>
    <property type="match status" value="1"/>
</dbReference>
<proteinExistence type="inferred from homology"/>
<evidence type="ECO:0000256" key="24">
    <source>
        <dbReference type="ARBA" id="ARBA00049475"/>
    </source>
</evidence>
<accession>A0ABR1E0V3</accession>
<comment type="catalytic activity">
    <reaction evidence="24">
        <text>octan-3-one + NADPH + O2 + H(+) = pentyl propanoate + NADP(+) + H2O</text>
        <dbReference type="Rhea" id="RHEA:54840"/>
        <dbReference type="ChEBI" id="CHEBI:15377"/>
        <dbReference type="ChEBI" id="CHEBI:15378"/>
        <dbReference type="ChEBI" id="CHEBI:15379"/>
        <dbReference type="ChEBI" id="CHEBI:57783"/>
        <dbReference type="ChEBI" id="CHEBI:58349"/>
        <dbReference type="ChEBI" id="CHEBI:80946"/>
        <dbReference type="ChEBI" id="CHEBI:87373"/>
    </reaction>
    <physiologicalReaction direction="left-to-right" evidence="24">
        <dbReference type="Rhea" id="RHEA:54841"/>
    </physiologicalReaction>
</comment>
<evidence type="ECO:0000256" key="8">
    <source>
        <dbReference type="ARBA" id="ARBA00022848"/>
    </source>
</evidence>
<evidence type="ECO:0000256" key="2">
    <source>
        <dbReference type="ARBA" id="ARBA00009183"/>
    </source>
</evidence>
<evidence type="ECO:0000256" key="16">
    <source>
        <dbReference type="ARBA" id="ARBA00047574"/>
    </source>
</evidence>
<comment type="catalytic activity">
    <reaction evidence="23">
        <text>N,N-dimethylaniline + NADPH + O2 + H(+) = N,N-dimethylaniline N-oxide + NADP(+) + H2O</text>
        <dbReference type="Rhea" id="RHEA:24468"/>
        <dbReference type="ChEBI" id="CHEBI:15377"/>
        <dbReference type="ChEBI" id="CHEBI:15378"/>
        <dbReference type="ChEBI" id="CHEBI:15379"/>
        <dbReference type="ChEBI" id="CHEBI:16269"/>
        <dbReference type="ChEBI" id="CHEBI:17735"/>
        <dbReference type="ChEBI" id="CHEBI:57783"/>
        <dbReference type="ChEBI" id="CHEBI:58349"/>
        <dbReference type="EC" id="1.14.13.8"/>
    </reaction>
    <physiologicalReaction direction="left-to-right" evidence="23">
        <dbReference type="Rhea" id="RHEA:24469"/>
    </physiologicalReaction>
</comment>
<comment type="caution">
    <text evidence="27">The sequence shown here is derived from an EMBL/GenBank/DDBJ whole genome shotgun (WGS) entry which is preliminary data.</text>
</comment>
<evidence type="ECO:0000256" key="1">
    <source>
        <dbReference type="ARBA" id="ARBA00004524"/>
    </source>
</evidence>
<evidence type="ECO:0000256" key="26">
    <source>
        <dbReference type="SAM" id="Phobius"/>
    </source>
</evidence>
<dbReference type="Gene3D" id="3.50.50.60">
    <property type="entry name" value="FAD/NAD(P)-binding domain"/>
    <property type="match status" value="2"/>
</dbReference>
<dbReference type="PRINTS" id="PR01125">
    <property type="entry name" value="FMOXYGENASE5"/>
</dbReference>
<comment type="subcellular location">
    <subcellularLocation>
        <location evidence="1">Microsome membrane</location>
    </subcellularLocation>
</comment>
<comment type="catalytic activity">
    <reaction evidence="17">
        <text>sulcatone + NADPH + O2 + H(+) = 4-methylpent-3-en-1-yl acetate + NADP(+) + H2O</text>
        <dbReference type="Rhea" id="RHEA:54864"/>
        <dbReference type="ChEBI" id="CHEBI:15377"/>
        <dbReference type="ChEBI" id="CHEBI:15378"/>
        <dbReference type="ChEBI" id="CHEBI:15379"/>
        <dbReference type="ChEBI" id="CHEBI:16310"/>
        <dbReference type="ChEBI" id="CHEBI:57783"/>
        <dbReference type="ChEBI" id="CHEBI:58349"/>
        <dbReference type="ChEBI" id="CHEBI:138373"/>
    </reaction>
    <physiologicalReaction direction="left-to-right" evidence="17">
        <dbReference type="Rhea" id="RHEA:54865"/>
    </physiologicalReaction>
</comment>
<dbReference type="InterPro" id="IPR050346">
    <property type="entry name" value="FMO-like"/>
</dbReference>
<dbReference type="EC" id="1.-.-.-" evidence="25"/>
<dbReference type="PRINTS" id="PR00370">
    <property type="entry name" value="FMOXYGENASE"/>
</dbReference>
<gene>
    <name evidence="27" type="primary">Necator_chrV.g19375</name>
    <name evidence="27" type="ORF">RB195_014583</name>
</gene>
<protein>
    <recommendedName>
        <fullName evidence="25">Flavin-containing monooxygenase</fullName>
        <ecNumber evidence="25">1.-.-.-</ecNumber>
    </recommendedName>
</protein>
<feature type="transmembrane region" description="Helical" evidence="26">
    <location>
        <begin position="562"/>
        <end position="581"/>
    </location>
</feature>
<evidence type="ECO:0000256" key="3">
    <source>
        <dbReference type="ARBA" id="ARBA00022481"/>
    </source>
</evidence>
<evidence type="ECO:0000256" key="11">
    <source>
        <dbReference type="ARBA" id="ARBA00023002"/>
    </source>
</evidence>
<organism evidence="27 28">
    <name type="scientific">Necator americanus</name>
    <name type="common">Human hookworm</name>
    <dbReference type="NCBI Taxonomy" id="51031"/>
    <lineage>
        <taxon>Eukaryota</taxon>
        <taxon>Metazoa</taxon>
        <taxon>Ecdysozoa</taxon>
        <taxon>Nematoda</taxon>
        <taxon>Chromadorea</taxon>
        <taxon>Rhabditida</taxon>
        <taxon>Rhabditina</taxon>
        <taxon>Rhabditomorpha</taxon>
        <taxon>Strongyloidea</taxon>
        <taxon>Ancylostomatidae</taxon>
        <taxon>Bunostominae</taxon>
        <taxon>Necator</taxon>
    </lineage>
</organism>
<dbReference type="EMBL" id="JAVFWL010000005">
    <property type="protein sequence ID" value="KAK6756268.1"/>
    <property type="molecule type" value="Genomic_DNA"/>
</dbReference>
<comment type="similarity">
    <text evidence="2 25">Belongs to the FMO family.</text>
</comment>
<sequence length="618" mass="71332">MYQDVVQNIQQKRRVRVGDCDESNENLSTSEGRKAWLALGWFPTIDSAVTAESPTDYTTPTSESLTQAANEEEGLDVICYEKTADLGGLWNYRPGQKNIGGTVMATTVVNTSKEMMAYSDFPPPEDWPNFMHHSKVNEYLHMYAEHFGLIEHIRFNAVVTYITEEDGGYRVELEDGAVEHFEKVMLCTGHHAEPLHPQLRDVEKFKGRIMHARDFQDSKGFEGKNVFLLGIGNSALDIAVDLAKIAKSVTISTRRGTWIFNKIAAGGMPYDTLYMTRWYDWLMDAIPWTVANDFMEHLVQQRMDHDLYGLRPNHRFFQQHPTVNDSLCNLICTGYISVADDFDTFTADKVIVKNGRSYDCDVFITCTGYTFGFPYLDRKILHIEHHEVPLYKFVFPPNNDNLAVIGMIQPIGSIVPISEMQARWVIQVFLGKVALPSKQAMLDDIAEKRVQMKRRYFQSEKHTIQVDYVKYMDEISSIIGCKPNISKFMWSDPRFALRLFMGANVPYVYRLEGPHKWDNAEDVIRTVPYRVKKPLKARECRMRRHKRRGLIDEYFRYVSMKWIAGWSSFIFMAGLMAFCSGTGGMSTFAYCCYVVMFFAIFSFMLLWFDLQYDMTTIL</sequence>
<evidence type="ECO:0000256" key="5">
    <source>
        <dbReference type="ARBA" id="ARBA00022630"/>
    </source>
</evidence>
<evidence type="ECO:0000256" key="25">
    <source>
        <dbReference type="RuleBase" id="RU361177"/>
    </source>
</evidence>
<comment type="catalytic activity">
    <reaction evidence="18">
        <text>NADPH + O2 + H(+) = H2O2 + NADP(+)</text>
        <dbReference type="Rhea" id="RHEA:11260"/>
        <dbReference type="ChEBI" id="CHEBI:15378"/>
        <dbReference type="ChEBI" id="CHEBI:15379"/>
        <dbReference type="ChEBI" id="CHEBI:16240"/>
        <dbReference type="ChEBI" id="CHEBI:57783"/>
        <dbReference type="ChEBI" id="CHEBI:58349"/>
        <dbReference type="EC" id="1.6.3.1"/>
    </reaction>
    <physiologicalReaction direction="left-to-right" evidence="18">
        <dbReference type="Rhea" id="RHEA:11261"/>
    </physiologicalReaction>
</comment>
<dbReference type="Proteomes" id="UP001303046">
    <property type="component" value="Unassembled WGS sequence"/>
</dbReference>
<keyword evidence="28" id="KW-1185">Reference proteome</keyword>
<comment type="catalytic activity">
    <reaction evidence="21">
        <text>(2E)-geranial + NADPH + O2 + H(+) = (1E)-2,6-dimethylhepta-1,5-dien-1-yl formate + NADP(+) + H2O</text>
        <dbReference type="Rhea" id="RHEA:54860"/>
        <dbReference type="ChEBI" id="CHEBI:15377"/>
        <dbReference type="ChEBI" id="CHEBI:15378"/>
        <dbReference type="ChEBI" id="CHEBI:15379"/>
        <dbReference type="ChEBI" id="CHEBI:16980"/>
        <dbReference type="ChEBI" id="CHEBI:57783"/>
        <dbReference type="ChEBI" id="CHEBI:58349"/>
        <dbReference type="ChEBI" id="CHEBI:138375"/>
    </reaction>
    <physiologicalReaction direction="left-to-right" evidence="21">
        <dbReference type="Rhea" id="RHEA:54861"/>
    </physiologicalReaction>
</comment>
<evidence type="ECO:0000256" key="9">
    <source>
        <dbReference type="ARBA" id="ARBA00022857"/>
    </source>
</evidence>
<comment type="catalytic activity">
    <reaction evidence="22">
        <text>heptan-4-one + NADPH + O2 + H(+) = propyl butanoate + NADP(+) + H2O</text>
        <dbReference type="Rhea" id="RHEA:54852"/>
        <dbReference type="ChEBI" id="CHEBI:15377"/>
        <dbReference type="ChEBI" id="CHEBI:15378"/>
        <dbReference type="ChEBI" id="CHEBI:15379"/>
        <dbReference type="ChEBI" id="CHEBI:57783"/>
        <dbReference type="ChEBI" id="CHEBI:58349"/>
        <dbReference type="ChEBI" id="CHEBI:89484"/>
        <dbReference type="ChEBI" id="CHEBI:89719"/>
    </reaction>
    <physiologicalReaction direction="left-to-right" evidence="22">
        <dbReference type="Rhea" id="RHEA:54853"/>
    </physiologicalReaction>
</comment>
<dbReference type="InterPro" id="IPR000960">
    <property type="entry name" value="Flavin_mOase"/>
</dbReference>
<evidence type="ECO:0000256" key="12">
    <source>
        <dbReference type="ARBA" id="ARBA00023098"/>
    </source>
</evidence>
<evidence type="ECO:0000256" key="23">
    <source>
        <dbReference type="ARBA" id="ARBA00049443"/>
    </source>
</evidence>
<keyword evidence="3" id="KW-0488">Methylation</keyword>
<evidence type="ECO:0000256" key="14">
    <source>
        <dbReference type="ARBA" id="ARBA00045722"/>
    </source>
</evidence>
<evidence type="ECO:0000256" key="13">
    <source>
        <dbReference type="ARBA" id="ARBA00023136"/>
    </source>
</evidence>
<comment type="catalytic activity">
    <reaction evidence="15">
        <text>hexan-3-one + NADPH + O2 + H(+) = propyl propanoate + NADP(+) + H2O</text>
        <dbReference type="Rhea" id="RHEA:54848"/>
        <dbReference type="ChEBI" id="CHEBI:15377"/>
        <dbReference type="ChEBI" id="CHEBI:15378"/>
        <dbReference type="ChEBI" id="CHEBI:15379"/>
        <dbReference type="ChEBI" id="CHEBI:57783"/>
        <dbReference type="ChEBI" id="CHEBI:58349"/>
        <dbReference type="ChEBI" id="CHEBI:89828"/>
        <dbReference type="ChEBI" id="CHEBI:89891"/>
    </reaction>
    <physiologicalReaction direction="left-to-right" evidence="15">
        <dbReference type="Rhea" id="RHEA:54849"/>
    </physiologicalReaction>
</comment>
<keyword evidence="10 26" id="KW-1133">Transmembrane helix</keyword>
<keyword evidence="7 25" id="KW-0274">FAD</keyword>
<dbReference type="Pfam" id="PF00743">
    <property type="entry name" value="FMO-like"/>
    <property type="match status" value="1"/>
</dbReference>
<evidence type="ECO:0000256" key="7">
    <source>
        <dbReference type="ARBA" id="ARBA00022827"/>
    </source>
</evidence>
<name>A0ABR1E0V3_NECAM</name>
<evidence type="ECO:0000256" key="19">
    <source>
        <dbReference type="ARBA" id="ARBA00047977"/>
    </source>
</evidence>
<evidence type="ECO:0000256" key="10">
    <source>
        <dbReference type="ARBA" id="ARBA00022989"/>
    </source>
</evidence>
<keyword evidence="8" id="KW-0256">Endoplasmic reticulum</keyword>
<reference evidence="27 28" key="1">
    <citation type="submission" date="2023-08" db="EMBL/GenBank/DDBJ databases">
        <title>A Necator americanus chromosomal reference genome.</title>
        <authorList>
            <person name="Ilik V."/>
            <person name="Petrzelkova K.J."/>
            <person name="Pardy F."/>
            <person name="Fuh T."/>
            <person name="Niatou-Singa F.S."/>
            <person name="Gouil Q."/>
            <person name="Baker L."/>
            <person name="Ritchie M.E."/>
            <person name="Jex A.R."/>
            <person name="Gazzola D."/>
            <person name="Li H."/>
            <person name="Toshio Fujiwara R."/>
            <person name="Zhan B."/>
            <person name="Aroian R.V."/>
            <person name="Pafco B."/>
            <person name="Schwarz E.M."/>
        </authorList>
    </citation>
    <scope>NUCLEOTIDE SEQUENCE [LARGE SCALE GENOMIC DNA]</scope>
    <source>
        <strain evidence="27 28">Aroian</strain>
        <tissue evidence="27">Whole animal</tissue>
    </source>
</reference>
<evidence type="ECO:0000256" key="17">
    <source>
        <dbReference type="ARBA" id="ARBA00047855"/>
    </source>
</evidence>
<evidence type="ECO:0000256" key="15">
    <source>
        <dbReference type="ARBA" id="ARBA00047426"/>
    </source>
</evidence>
<keyword evidence="13 26" id="KW-0472">Membrane</keyword>
<evidence type="ECO:0000313" key="28">
    <source>
        <dbReference type="Proteomes" id="UP001303046"/>
    </source>
</evidence>
<evidence type="ECO:0000256" key="20">
    <source>
        <dbReference type="ARBA" id="ARBA00048459"/>
    </source>
</evidence>
<keyword evidence="8" id="KW-0492">Microsome</keyword>
<keyword evidence="11 25" id="KW-0560">Oxidoreductase</keyword>
<keyword evidence="4" id="KW-0597">Phosphoprotein</keyword>
<comment type="catalytic activity">
    <reaction evidence="20">
        <text>octan-3-one + NADPH + O2 + H(+) = ethyl hexanoate + NADP(+) + H2O</text>
        <dbReference type="Rhea" id="RHEA:54856"/>
        <dbReference type="ChEBI" id="CHEBI:15377"/>
        <dbReference type="ChEBI" id="CHEBI:15378"/>
        <dbReference type="ChEBI" id="CHEBI:15379"/>
        <dbReference type="ChEBI" id="CHEBI:57783"/>
        <dbReference type="ChEBI" id="CHEBI:58349"/>
        <dbReference type="ChEBI" id="CHEBI:80946"/>
        <dbReference type="ChEBI" id="CHEBI:86055"/>
    </reaction>
    <physiologicalReaction direction="left-to-right" evidence="20">
        <dbReference type="Rhea" id="RHEA:54857"/>
    </physiologicalReaction>
</comment>
<dbReference type="InterPro" id="IPR020946">
    <property type="entry name" value="Flavin_mOase-like"/>
</dbReference>
<evidence type="ECO:0000256" key="4">
    <source>
        <dbReference type="ARBA" id="ARBA00022553"/>
    </source>
</evidence>
<evidence type="ECO:0000313" key="27">
    <source>
        <dbReference type="EMBL" id="KAK6756268.1"/>
    </source>
</evidence>
<keyword evidence="25" id="KW-0503">Monooxygenase</keyword>
<comment type="cofactor">
    <cofactor evidence="25">
        <name>FAD</name>
        <dbReference type="ChEBI" id="CHEBI:57692"/>
    </cofactor>
</comment>
<evidence type="ECO:0000256" key="18">
    <source>
        <dbReference type="ARBA" id="ARBA00047864"/>
    </source>
</evidence>
<dbReference type="InterPro" id="IPR036188">
    <property type="entry name" value="FAD/NAD-bd_sf"/>
</dbReference>
<dbReference type="SUPFAM" id="SSF51905">
    <property type="entry name" value="FAD/NAD(P)-binding domain"/>
    <property type="match status" value="2"/>
</dbReference>
<comment type="catalytic activity">
    <reaction evidence="16">
        <text>heptan-2-one + NADPH + O2 + H(+) = pentyl acetate + NADP(+) + H2O</text>
        <dbReference type="Rhea" id="RHEA:54836"/>
        <dbReference type="ChEBI" id="CHEBI:5672"/>
        <dbReference type="ChEBI" id="CHEBI:15377"/>
        <dbReference type="ChEBI" id="CHEBI:15378"/>
        <dbReference type="ChEBI" id="CHEBI:15379"/>
        <dbReference type="ChEBI" id="CHEBI:57783"/>
        <dbReference type="ChEBI" id="CHEBI:58349"/>
        <dbReference type="ChEBI" id="CHEBI:87362"/>
    </reaction>
    <physiologicalReaction direction="left-to-right" evidence="16">
        <dbReference type="Rhea" id="RHEA:54837"/>
    </physiologicalReaction>
</comment>
<comment type="function">
    <text evidence="14">Acts as a Baeyer-Villiger monooxygenase on a broad range of substrates. Catalyzes the insertion of an oxygen atom into a carbon-carbon bond adjacent to a carbonyl, which converts ketones to esters. Active on diverse carbonyl compounds, whereas soft nucleophiles are mostly non- or poorly reactive. In contrast with other forms of FMO it is non- or poorly active on 'classical' substrates such as drugs, pesticides, and dietary components containing soft nucleophilic heteroatoms. Able to oxidize drug molecules bearing a carbonyl group on an aliphatic chain, such as nabumetone and pentoxifylline. Also, in the absence of substrates, shows slow but yet significant NADPH oxidase activity. Acts as a positive modulator of cholesterol biosynthesis as well as glucose homeostasis, promoting metabolic aging via pleiotropic effects.</text>
</comment>
<keyword evidence="6 26" id="KW-0812">Transmembrane</keyword>
<feature type="transmembrane region" description="Helical" evidence="26">
    <location>
        <begin position="588"/>
        <end position="608"/>
    </location>
</feature>